<dbReference type="AlphaFoldDB" id="A0A7C9JIR4"/>
<evidence type="ECO:0000313" key="4">
    <source>
        <dbReference type="Proteomes" id="UP000479526"/>
    </source>
</evidence>
<keyword evidence="2" id="KW-0349">Heme</keyword>
<keyword evidence="4" id="KW-1185">Reference proteome</keyword>
<dbReference type="GO" id="GO:0004497">
    <property type="term" value="F:monooxygenase activity"/>
    <property type="evidence" value="ECO:0007669"/>
    <property type="project" value="UniProtKB-KW"/>
</dbReference>
<sequence length="381" mass="41528">MRSSFPLYRHGATGFHVISRYADVTRALKGHPFTNECYAWQVEPVHGGRTIIQMDGAEHARHHKMLGPPLRGHDLRERIIPSIENAVAELIDRFARRGKVDLVTEFATLLPINVMAALLALPREDRPRFRHWYVALMAQMSNFGGSEAIERAGVAARAELNDYLTPLIRRRREDPGGDLLSALCVADHDGAAMPDAQVLAYCSMLLAAGGETTAAAISGTMYNLVRHPTQLAQVLNRRELVDRAHAETLRHDPPIQMILRTAGEDVRIGGGTVPAGATVACMIAAANRDGARFADPDVFDLFRPEIDPVADFTAAGAIVTFGRGRHFCLGSMLAKAEVDIAVNRLLDVLGDVRLAPGARPRWTGVFTRGLVNLPVTFTPGG</sequence>
<dbReference type="SUPFAM" id="SSF48264">
    <property type="entry name" value="Cytochrome P450"/>
    <property type="match status" value="1"/>
</dbReference>
<keyword evidence="2" id="KW-0408">Iron</keyword>
<dbReference type="PANTHER" id="PTHR46696:SF3">
    <property type="entry name" value="PULCHERRIMINIC ACID SYNTHASE"/>
    <property type="match status" value="1"/>
</dbReference>
<dbReference type="EMBL" id="WXEW01000009">
    <property type="protein sequence ID" value="NAS25963.1"/>
    <property type="molecule type" value="Genomic_DNA"/>
</dbReference>
<dbReference type="GO" id="GO:0005506">
    <property type="term" value="F:iron ion binding"/>
    <property type="evidence" value="ECO:0007669"/>
    <property type="project" value="InterPro"/>
</dbReference>
<dbReference type="GO" id="GO:0016705">
    <property type="term" value="F:oxidoreductase activity, acting on paired donors, with incorporation or reduction of molecular oxygen"/>
    <property type="evidence" value="ECO:0007669"/>
    <property type="project" value="InterPro"/>
</dbReference>
<evidence type="ECO:0000256" key="2">
    <source>
        <dbReference type="RuleBase" id="RU000461"/>
    </source>
</evidence>
<comment type="caution">
    <text evidence="3">The sequence shown here is derived from an EMBL/GenBank/DDBJ whole genome shotgun (WGS) entry which is preliminary data.</text>
</comment>
<evidence type="ECO:0000313" key="3">
    <source>
        <dbReference type="EMBL" id="NAS25963.1"/>
    </source>
</evidence>
<gene>
    <name evidence="3" type="ORF">GT755_30335</name>
</gene>
<protein>
    <submittedName>
        <fullName evidence="3">Cytochrome P450</fullName>
    </submittedName>
</protein>
<evidence type="ECO:0000256" key="1">
    <source>
        <dbReference type="ARBA" id="ARBA00010617"/>
    </source>
</evidence>
<reference evidence="3 4" key="1">
    <citation type="submission" date="2020-01" db="EMBL/GenBank/DDBJ databases">
        <title>Herbidospora sp. NEAU-GS84 nov., a novel actinomycete isolated from soil.</title>
        <authorList>
            <person name="Han L."/>
        </authorList>
    </citation>
    <scope>NUCLEOTIDE SEQUENCE [LARGE SCALE GENOMIC DNA]</scope>
    <source>
        <strain evidence="3 4">NEAU-GS84</strain>
    </source>
</reference>
<dbReference type="PROSITE" id="PS00086">
    <property type="entry name" value="CYTOCHROME_P450"/>
    <property type="match status" value="1"/>
</dbReference>
<accession>A0A7C9JIR4</accession>
<dbReference type="Proteomes" id="UP000479526">
    <property type="component" value="Unassembled WGS sequence"/>
</dbReference>
<keyword evidence="2" id="KW-0503">Monooxygenase</keyword>
<dbReference type="InterPro" id="IPR001128">
    <property type="entry name" value="Cyt_P450"/>
</dbReference>
<dbReference type="PANTHER" id="PTHR46696">
    <property type="entry name" value="P450, PUTATIVE (EUROFUNG)-RELATED"/>
    <property type="match status" value="1"/>
</dbReference>
<dbReference type="Pfam" id="PF00067">
    <property type="entry name" value="p450"/>
    <property type="match status" value="1"/>
</dbReference>
<comment type="similarity">
    <text evidence="1 2">Belongs to the cytochrome P450 family.</text>
</comment>
<dbReference type="InterPro" id="IPR002397">
    <property type="entry name" value="Cyt_P450_B"/>
</dbReference>
<proteinExistence type="inferred from homology"/>
<organism evidence="3 4">
    <name type="scientific">Herbidospora solisilvae</name>
    <dbReference type="NCBI Taxonomy" id="2696284"/>
    <lineage>
        <taxon>Bacteria</taxon>
        <taxon>Bacillati</taxon>
        <taxon>Actinomycetota</taxon>
        <taxon>Actinomycetes</taxon>
        <taxon>Streptosporangiales</taxon>
        <taxon>Streptosporangiaceae</taxon>
        <taxon>Herbidospora</taxon>
    </lineage>
</organism>
<keyword evidence="2" id="KW-0479">Metal-binding</keyword>
<dbReference type="GO" id="GO:0020037">
    <property type="term" value="F:heme binding"/>
    <property type="evidence" value="ECO:0007669"/>
    <property type="project" value="InterPro"/>
</dbReference>
<name>A0A7C9JIR4_9ACTN</name>
<dbReference type="PRINTS" id="PR00385">
    <property type="entry name" value="P450"/>
</dbReference>
<dbReference type="InterPro" id="IPR036396">
    <property type="entry name" value="Cyt_P450_sf"/>
</dbReference>
<dbReference type="PRINTS" id="PR00359">
    <property type="entry name" value="BP450"/>
</dbReference>
<dbReference type="InterPro" id="IPR017972">
    <property type="entry name" value="Cyt_P450_CS"/>
</dbReference>
<keyword evidence="2" id="KW-0560">Oxidoreductase</keyword>
<dbReference type="Gene3D" id="1.10.630.10">
    <property type="entry name" value="Cytochrome P450"/>
    <property type="match status" value="1"/>
</dbReference>